<accession>A0A7R9ET53</accession>
<protein>
    <submittedName>
        <fullName evidence="1">Uncharacterized protein</fullName>
    </submittedName>
</protein>
<evidence type="ECO:0000313" key="1">
    <source>
        <dbReference type="EMBL" id="CAD7440919.1"/>
    </source>
</evidence>
<reference evidence="1" key="1">
    <citation type="submission" date="2020-11" db="EMBL/GenBank/DDBJ databases">
        <authorList>
            <person name="Tran Van P."/>
        </authorList>
    </citation>
    <scope>NUCLEOTIDE SEQUENCE</scope>
</reference>
<dbReference type="AlphaFoldDB" id="A0A7R9ET53"/>
<dbReference type="EMBL" id="OD565122">
    <property type="protein sequence ID" value="CAD7440919.1"/>
    <property type="molecule type" value="Genomic_DNA"/>
</dbReference>
<name>A0A7R9ET53_9NEOP</name>
<organism evidence="1">
    <name type="scientific">Timema bartmani</name>
    <dbReference type="NCBI Taxonomy" id="61472"/>
    <lineage>
        <taxon>Eukaryota</taxon>
        <taxon>Metazoa</taxon>
        <taxon>Ecdysozoa</taxon>
        <taxon>Arthropoda</taxon>
        <taxon>Hexapoda</taxon>
        <taxon>Insecta</taxon>
        <taxon>Pterygota</taxon>
        <taxon>Neoptera</taxon>
        <taxon>Polyneoptera</taxon>
        <taxon>Phasmatodea</taxon>
        <taxon>Timematodea</taxon>
        <taxon>Timematoidea</taxon>
        <taxon>Timematidae</taxon>
        <taxon>Timema</taxon>
    </lineage>
</organism>
<gene>
    <name evidence="1" type="ORF">TBIB3V08_LOCUS3402</name>
</gene>
<sequence length="60" mass="7094">MIFLHQVLLPIRVIHLCTNHANLLVMRKVELEDQCGLDKYICVKIQYFIHTIRKIESNTS</sequence>
<proteinExistence type="predicted"/>